<evidence type="ECO:0000256" key="5">
    <source>
        <dbReference type="ARBA" id="ARBA00023136"/>
    </source>
</evidence>
<feature type="transmembrane region" description="Helical" evidence="6">
    <location>
        <begin position="54"/>
        <end position="72"/>
    </location>
</feature>
<dbReference type="PANTHER" id="PTHR10057">
    <property type="entry name" value="PERIPHERAL-TYPE BENZODIAZEPINE RECEPTOR"/>
    <property type="match status" value="1"/>
</dbReference>
<evidence type="ECO:0000256" key="2">
    <source>
        <dbReference type="ARBA" id="ARBA00007524"/>
    </source>
</evidence>
<dbReference type="CDD" id="cd15904">
    <property type="entry name" value="TSPO_MBR"/>
    <property type="match status" value="1"/>
</dbReference>
<keyword evidence="5 6" id="KW-0472">Membrane</keyword>
<dbReference type="GO" id="GO:0033013">
    <property type="term" value="P:tetrapyrrole metabolic process"/>
    <property type="evidence" value="ECO:0007669"/>
    <property type="project" value="UniProtKB-ARBA"/>
</dbReference>
<protein>
    <recommendedName>
        <fullName evidence="8">TspO/MBR family protein</fullName>
    </recommendedName>
</protein>
<dbReference type="GO" id="GO:0016020">
    <property type="term" value="C:membrane"/>
    <property type="evidence" value="ECO:0007669"/>
    <property type="project" value="UniProtKB-SubCell"/>
</dbReference>
<dbReference type="PANTHER" id="PTHR10057:SF0">
    <property type="entry name" value="TRANSLOCATOR PROTEIN"/>
    <property type="match status" value="1"/>
</dbReference>
<comment type="subcellular location">
    <subcellularLocation>
        <location evidence="1">Membrane</location>
        <topology evidence="1">Multi-pass membrane protein</topology>
    </subcellularLocation>
</comment>
<dbReference type="Gene3D" id="1.20.1260.100">
    <property type="entry name" value="TspO/MBR protein"/>
    <property type="match status" value="1"/>
</dbReference>
<feature type="transmembrane region" description="Helical" evidence="6">
    <location>
        <begin position="138"/>
        <end position="162"/>
    </location>
</feature>
<keyword evidence="4 6" id="KW-1133">Transmembrane helix</keyword>
<dbReference type="InterPro" id="IPR038330">
    <property type="entry name" value="TspO/MBR-related_sf"/>
</dbReference>
<evidence type="ECO:0000256" key="4">
    <source>
        <dbReference type="ARBA" id="ARBA00022989"/>
    </source>
</evidence>
<keyword evidence="3 6" id="KW-0812">Transmembrane</keyword>
<dbReference type="InterPro" id="IPR004307">
    <property type="entry name" value="TspO_MBR"/>
</dbReference>
<evidence type="ECO:0000313" key="7">
    <source>
        <dbReference type="EMBL" id="QHT90472.1"/>
    </source>
</evidence>
<name>A0A6C0IC91_9ZZZZ</name>
<accession>A0A6C0IC91</accession>
<evidence type="ECO:0000256" key="1">
    <source>
        <dbReference type="ARBA" id="ARBA00004141"/>
    </source>
</evidence>
<dbReference type="EMBL" id="MN740154">
    <property type="protein sequence ID" value="QHT90472.1"/>
    <property type="molecule type" value="Genomic_DNA"/>
</dbReference>
<evidence type="ECO:0000256" key="3">
    <source>
        <dbReference type="ARBA" id="ARBA00022692"/>
    </source>
</evidence>
<feature type="transmembrane region" description="Helical" evidence="6">
    <location>
        <begin position="112"/>
        <end position="132"/>
    </location>
</feature>
<proteinExistence type="inferred from homology"/>
<organism evidence="7">
    <name type="scientific">viral metagenome</name>
    <dbReference type="NCBI Taxonomy" id="1070528"/>
    <lineage>
        <taxon>unclassified sequences</taxon>
        <taxon>metagenomes</taxon>
        <taxon>organismal metagenomes</taxon>
    </lineage>
</organism>
<dbReference type="AlphaFoldDB" id="A0A6C0IC91"/>
<sequence length="166" mass="19382">MIFSQYNIMNTVFVYILSFTILIFVATFPTQYITNNVKTTWYKCIAPSFSPPSYVFPIVWTILYTLLAIALAQTIMLPNSNTKFWLLGFYAYNLAQNMSWPYFFFELHEVKTALFVLIEMIFSTSIILWQSYRVLPPWVGHILVPYLLWLCFATILNTASVFKTCA</sequence>
<comment type="similarity">
    <text evidence="2">Belongs to the TspO/BZRP family.</text>
</comment>
<feature type="transmembrane region" description="Helical" evidence="6">
    <location>
        <begin position="84"/>
        <end position="105"/>
    </location>
</feature>
<reference evidence="7" key="1">
    <citation type="journal article" date="2020" name="Nature">
        <title>Giant virus diversity and host interactions through global metagenomics.</title>
        <authorList>
            <person name="Schulz F."/>
            <person name="Roux S."/>
            <person name="Paez-Espino D."/>
            <person name="Jungbluth S."/>
            <person name="Walsh D.A."/>
            <person name="Denef V.J."/>
            <person name="McMahon K.D."/>
            <person name="Konstantinidis K.T."/>
            <person name="Eloe-Fadrosh E.A."/>
            <person name="Kyrpides N.C."/>
            <person name="Woyke T."/>
        </authorList>
    </citation>
    <scope>NUCLEOTIDE SEQUENCE</scope>
    <source>
        <strain evidence="7">GVMAG-M-3300023184-68</strain>
    </source>
</reference>
<dbReference type="Pfam" id="PF03073">
    <property type="entry name" value="TspO_MBR"/>
    <property type="match status" value="1"/>
</dbReference>
<evidence type="ECO:0008006" key="8">
    <source>
        <dbReference type="Google" id="ProtNLM"/>
    </source>
</evidence>
<feature type="transmembrane region" description="Helical" evidence="6">
    <location>
        <begin position="12"/>
        <end position="33"/>
    </location>
</feature>
<evidence type="ECO:0000256" key="6">
    <source>
        <dbReference type="SAM" id="Phobius"/>
    </source>
</evidence>